<proteinExistence type="predicted"/>
<dbReference type="AlphaFoldDB" id="A0A803QBY7"/>
<reference evidence="1" key="2">
    <citation type="submission" date="2021-03" db="UniProtKB">
        <authorList>
            <consortium name="EnsemblPlants"/>
        </authorList>
    </citation>
    <scope>IDENTIFICATION</scope>
</reference>
<reference evidence="1" key="1">
    <citation type="submission" date="2018-11" db="EMBL/GenBank/DDBJ databases">
        <authorList>
            <person name="Grassa J C."/>
        </authorList>
    </citation>
    <scope>NUCLEOTIDE SEQUENCE [LARGE SCALE GENOMIC DNA]</scope>
</reference>
<evidence type="ECO:0008006" key="3">
    <source>
        <dbReference type="Google" id="ProtNLM"/>
    </source>
</evidence>
<organism evidence="1 2">
    <name type="scientific">Cannabis sativa</name>
    <name type="common">Hemp</name>
    <name type="synonym">Marijuana</name>
    <dbReference type="NCBI Taxonomy" id="3483"/>
    <lineage>
        <taxon>Eukaryota</taxon>
        <taxon>Viridiplantae</taxon>
        <taxon>Streptophyta</taxon>
        <taxon>Embryophyta</taxon>
        <taxon>Tracheophyta</taxon>
        <taxon>Spermatophyta</taxon>
        <taxon>Magnoliopsida</taxon>
        <taxon>eudicotyledons</taxon>
        <taxon>Gunneridae</taxon>
        <taxon>Pentapetalae</taxon>
        <taxon>rosids</taxon>
        <taxon>fabids</taxon>
        <taxon>Rosales</taxon>
        <taxon>Cannabaceae</taxon>
        <taxon>Cannabis</taxon>
    </lineage>
</organism>
<evidence type="ECO:0000313" key="2">
    <source>
        <dbReference type="Proteomes" id="UP000596661"/>
    </source>
</evidence>
<accession>A0A803QBY7</accession>
<dbReference type="Proteomes" id="UP000596661">
    <property type="component" value="Chromosome 8"/>
</dbReference>
<protein>
    <recommendedName>
        <fullName evidence="3">SWIM-type domain-containing protein</fullName>
    </recommendedName>
</protein>
<evidence type="ECO:0000313" key="1">
    <source>
        <dbReference type="EnsemblPlants" id="cds.evm.model.08.657"/>
    </source>
</evidence>
<dbReference type="EnsemblPlants" id="evm.model.08.657">
    <property type="protein sequence ID" value="cds.evm.model.08.657"/>
    <property type="gene ID" value="evm.TU.08.657"/>
</dbReference>
<sequence>MYNSGRWPNGERGGDVNLVERTCIYVMFTLLKLPCTHACFATLKMNTSVYILCSPYYSKDKWRKTYDDTINLVGDKDDSVLPKHIKNMKVGVPVEKKPIGHPRKRKAGRR</sequence>
<keyword evidence="2" id="KW-1185">Reference proteome</keyword>
<name>A0A803QBY7_CANSA</name>
<dbReference type="EMBL" id="UZAU01000689">
    <property type="status" value="NOT_ANNOTATED_CDS"/>
    <property type="molecule type" value="Genomic_DNA"/>
</dbReference>
<dbReference type="Gramene" id="evm.model.08.657">
    <property type="protein sequence ID" value="cds.evm.model.08.657"/>
    <property type="gene ID" value="evm.TU.08.657"/>
</dbReference>